<dbReference type="EMBL" id="UZAE01000856">
    <property type="protein sequence ID" value="VDN97803.1"/>
    <property type="molecule type" value="Genomic_DNA"/>
</dbReference>
<feature type="region of interest" description="Disordered" evidence="1">
    <location>
        <begin position="364"/>
        <end position="399"/>
    </location>
</feature>
<accession>A0A0R3T4F9</accession>
<evidence type="ECO:0000313" key="4">
    <source>
        <dbReference type="Proteomes" id="UP000278807"/>
    </source>
</evidence>
<dbReference type="OrthoDB" id="261831at2759"/>
<evidence type="ECO:0000313" key="3">
    <source>
        <dbReference type="EMBL" id="VDN97803.1"/>
    </source>
</evidence>
<dbReference type="SUPFAM" id="SSF58038">
    <property type="entry name" value="SNARE fusion complex"/>
    <property type="match status" value="1"/>
</dbReference>
<reference evidence="3 4" key="2">
    <citation type="submission" date="2018-11" db="EMBL/GenBank/DDBJ databases">
        <authorList>
            <consortium name="Pathogen Informatics"/>
        </authorList>
    </citation>
    <scope>NUCLEOTIDE SEQUENCE [LARGE SCALE GENOMIC DNA]</scope>
</reference>
<reference evidence="5" key="1">
    <citation type="submission" date="2017-02" db="UniProtKB">
        <authorList>
            <consortium name="WormBaseParasite"/>
        </authorList>
    </citation>
    <scope>IDENTIFICATION</scope>
</reference>
<dbReference type="Proteomes" id="UP000278807">
    <property type="component" value="Unassembled WGS sequence"/>
</dbReference>
<dbReference type="Gene3D" id="1.20.5.110">
    <property type="match status" value="1"/>
</dbReference>
<organism evidence="5">
    <name type="scientific">Rodentolepis nana</name>
    <name type="common">Dwarf tapeworm</name>
    <name type="synonym">Hymenolepis nana</name>
    <dbReference type="NCBI Taxonomy" id="102285"/>
    <lineage>
        <taxon>Eukaryota</taxon>
        <taxon>Metazoa</taxon>
        <taxon>Spiralia</taxon>
        <taxon>Lophotrochozoa</taxon>
        <taxon>Platyhelminthes</taxon>
        <taxon>Cestoda</taxon>
        <taxon>Eucestoda</taxon>
        <taxon>Cyclophyllidea</taxon>
        <taxon>Hymenolepididae</taxon>
        <taxon>Rodentolepis</taxon>
    </lineage>
</organism>
<feature type="transmembrane region" description="Helical" evidence="2">
    <location>
        <begin position="118"/>
        <end position="139"/>
    </location>
</feature>
<proteinExistence type="predicted"/>
<sequence length="423" mass="48537">MYPPNRTWNNGNSHRRGVLTEDNEALASELCVKVDLLKELSKNIGQEVREQNGFLDGSLSDMLTRSENGIRRALTRVGIIKRDQGYCGLGLYCQLFLFAFLFFFLYSELPTYQPARRLRLTIITFSLFVLLIIVLDAFINWNSKRDEDNFQYEIASSEERLQSGYAQFYLLHEPASFWVQVTPHERDVDLYVVANEDLNYFKERLPRLKSLLTSSTKGIKGADSKSLIYKLDPPQTWETIAPPDVIESNRSHLENASNTMYWSSGPTFTISSSGLGVEVVYVSKALERPLLLIVFAPSGGFFVKSAEPSKGSEDSQYHHYTIQIFESSEEVTSTYESVRAEAEKRSLSYDQLASMHSTIREKDDRMYKGNFKPSHSLPKSPIQTGKEEERRRETDHKEGNTERISLTKFFLYEFLEILLNAII</sequence>
<keyword evidence="2" id="KW-0812">Transmembrane</keyword>
<dbReference type="STRING" id="102285.A0A0R3T4F9"/>
<evidence type="ECO:0000256" key="1">
    <source>
        <dbReference type="SAM" id="MobiDB-lite"/>
    </source>
</evidence>
<dbReference type="WBParaSite" id="HNAJ_0000194501-mRNA-1">
    <property type="protein sequence ID" value="HNAJ_0000194501-mRNA-1"/>
    <property type="gene ID" value="HNAJ_0000194501"/>
</dbReference>
<dbReference type="AlphaFoldDB" id="A0A0R3T4F9"/>
<gene>
    <name evidence="3" type="ORF">HNAJ_LOCUS1944</name>
</gene>
<evidence type="ECO:0000313" key="5">
    <source>
        <dbReference type="WBParaSite" id="HNAJ_0000194501-mRNA-1"/>
    </source>
</evidence>
<keyword evidence="4" id="KW-1185">Reference proteome</keyword>
<evidence type="ECO:0000256" key="2">
    <source>
        <dbReference type="SAM" id="Phobius"/>
    </source>
</evidence>
<feature type="transmembrane region" description="Helical" evidence="2">
    <location>
        <begin position="86"/>
        <end position="106"/>
    </location>
</feature>
<feature type="compositionally biased region" description="Basic and acidic residues" evidence="1">
    <location>
        <begin position="385"/>
        <end position="399"/>
    </location>
</feature>
<keyword evidence="2" id="KW-1133">Transmembrane helix</keyword>
<protein>
    <submittedName>
        <fullName evidence="5">Transmembrane protein</fullName>
    </submittedName>
</protein>
<name>A0A0R3T4F9_RODNA</name>
<keyword evidence="2" id="KW-0472">Membrane</keyword>